<sequence length="236" mass="26919">MFGISCAPEKFQKILEQVLVDCPNTVNFIDDIIVTGKTETEHDLALENVMEKIEEYGILLNQSKCVLKLTEIEFVGQRFNQNGMLPALNKIEAIRSFRPPKNCEEVRSFLGLITYVGTFIPNLATVSFPLRELTKNNAEFVWERNQNKAFNELIRLVSNVERLAHFDPHLKTRVVADASPVGLGAALLQFQNEQPKLEPNEQRYAQTEKEVSMGRGTVPNLIYSEYDSSWKRTINL</sequence>
<evidence type="ECO:0000256" key="1">
    <source>
        <dbReference type="ARBA" id="ARBA00023268"/>
    </source>
</evidence>
<name>A0A182HQT2_ANOAR</name>
<reference evidence="2" key="1">
    <citation type="submission" date="2022-08" db="UniProtKB">
        <authorList>
            <consortium name="EnsemblMetazoa"/>
        </authorList>
    </citation>
    <scope>IDENTIFICATION</scope>
    <source>
        <strain evidence="2">Dongola</strain>
    </source>
</reference>
<dbReference type="InterPro" id="IPR041577">
    <property type="entry name" value="RT_RNaseH_2"/>
</dbReference>
<keyword evidence="3" id="KW-1185">Reference proteome</keyword>
<protein>
    <submittedName>
        <fullName evidence="2">Uncharacterized protein</fullName>
    </submittedName>
</protein>
<organism evidence="2 3">
    <name type="scientific">Anopheles arabiensis</name>
    <name type="common">Mosquito</name>
    <dbReference type="NCBI Taxonomy" id="7173"/>
    <lineage>
        <taxon>Eukaryota</taxon>
        <taxon>Metazoa</taxon>
        <taxon>Ecdysozoa</taxon>
        <taxon>Arthropoda</taxon>
        <taxon>Hexapoda</taxon>
        <taxon>Insecta</taxon>
        <taxon>Pterygota</taxon>
        <taxon>Neoptera</taxon>
        <taxon>Endopterygota</taxon>
        <taxon>Diptera</taxon>
        <taxon>Nematocera</taxon>
        <taxon>Culicoidea</taxon>
        <taxon>Culicidae</taxon>
        <taxon>Anophelinae</taxon>
        <taxon>Anopheles</taxon>
    </lineage>
</organism>
<dbReference type="Gene3D" id="3.30.70.270">
    <property type="match status" value="2"/>
</dbReference>
<dbReference type="FunFam" id="3.30.70.270:FF:000026">
    <property type="entry name" value="Transposon Ty3-G Gag-Pol polyprotein"/>
    <property type="match status" value="1"/>
</dbReference>
<proteinExistence type="predicted"/>
<dbReference type="InterPro" id="IPR050951">
    <property type="entry name" value="Retrovirus_Pol_polyprotein"/>
</dbReference>
<evidence type="ECO:0000313" key="3">
    <source>
        <dbReference type="Proteomes" id="UP000075840"/>
    </source>
</evidence>
<dbReference type="VEuPathDB" id="VectorBase:AARA003625"/>
<dbReference type="InterPro" id="IPR000477">
    <property type="entry name" value="RT_dom"/>
</dbReference>
<dbReference type="PROSITE" id="PS50878">
    <property type="entry name" value="RT_POL"/>
    <property type="match status" value="1"/>
</dbReference>
<dbReference type="Proteomes" id="UP000075840">
    <property type="component" value="Unassembled WGS sequence"/>
</dbReference>
<dbReference type="GO" id="GO:0003824">
    <property type="term" value="F:catalytic activity"/>
    <property type="evidence" value="ECO:0007669"/>
    <property type="project" value="UniProtKB-KW"/>
</dbReference>
<dbReference type="VEuPathDB" id="VectorBase:AARA21_014153"/>
<dbReference type="GO" id="GO:0071897">
    <property type="term" value="P:DNA biosynthetic process"/>
    <property type="evidence" value="ECO:0007669"/>
    <property type="project" value="UniProtKB-ARBA"/>
</dbReference>
<accession>A0A182HQT2</accession>
<dbReference type="PANTHER" id="PTHR37984:SF5">
    <property type="entry name" value="PROTEIN NYNRIN-LIKE"/>
    <property type="match status" value="1"/>
</dbReference>
<dbReference type="InterPro" id="IPR043128">
    <property type="entry name" value="Rev_trsase/Diguanyl_cyclase"/>
</dbReference>
<dbReference type="Pfam" id="PF17919">
    <property type="entry name" value="RT_RNaseH_2"/>
    <property type="match status" value="1"/>
</dbReference>
<dbReference type="SUPFAM" id="SSF56672">
    <property type="entry name" value="DNA/RNA polymerases"/>
    <property type="match status" value="1"/>
</dbReference>
<dbReference type="EMBL" id="APCN01008677">
    <property type="status" value="NOT_ANNOTATED_CDS"/>
    <property type="molecule type" value="Genomic_DNA"/>
</dbReference>
<evidence type="ECO:0000313" key="2">
    <source>
        <dbReference type="EnsemblMetazoa" id="AARA003625-PA"/>
    </source>
</evidence>
<dbReference type="AlphaFoldDB" id="A0A182HQT2"/>
<keyword evidence="1" id="KW-0511">Multifunctional enzyme</keyword>
<dbReference type="InterPro" id="IPR043502">
    <property type="entry name" value="DNA/RNA_pol_sf"/>
</dbReference>
<dbReference type="PANTHER" id="PTHR37984">
    <property type="entry name" value="PROTEIN CBG26694"/>
    <property type="match status" value="1"/>
</dbReference>
<dbReference type="Pfam" id="PF00078">
    <property type="entry name" value="RVT_1"/>
    <property type="match status" value="1"/>
</dbReference>
<dbReference type="EnsemblMetazoa" id="AARA003625-RA">
    <property type="protein sequence ID" value="AARA003625-PA"/>
    <property type="gene ID" value="AARA003625"/>
</dbReference>